<evidence type="ECO:0000313" key="3">
    <source>
        <dbReference type="EMBL" id="KAB2929251.1"/>
    </source>
</evidence>
<feature type="transmembrane region" description="Helical" evidence="2">
    <location>
        <begin position="124"/>
        <end position="147"/>
    </location>
</feature>
<dbReference type="AlphaFoldDB" id="A0A833LVP0"/>
<keyword evidence="1" id="KW-0175">Coiled coil</keyword>
<accession>A0A833LVP0</accession>
<feature type="coiled-coil region" evidence="1">
    <location>
        <begin position="63"/>
        <end position="111"/>
    </location>
</feature>
<sequence length="161" mass="17724">MKRINFFLLTLLMGVWGCYTPPIVQMSDTSVEQKRVSEVEKSLRQFPKDTIVSNLGPQDLAAIQEARRALTACAETLKKKDEQINACATQLNDLGQNYTAQSQKLSALQKEVNGSWFEKIGIRFVWGIGGLIAGFIGAILLGVALYFTGSITKIAAMVRLP</sequence>
<evidence type="ECO:0000256" key="2">
    <source>
        <dbReference type="SAM" id="Phobius"/>
    </source>
</evidence>
<reference evidence="3 4" key="1">
    <citation type="submission" date="2019-10" db="EMBL/GenBank/DDBJ databases">
        <title>Extracellular Electron Transfer in a Candidatus Methanoperedens spp. Enrichment Culture.</title>
        <authorList>
            <person name="Berger S."/>
            <person name="Rangel Shaw D."/>
            <person name="Berben T."/>
            <person name="In 'T Zandt M."/>
            <person name="Frank J."/>
            <person name="Reimann J."/>
            <person name="Jetten M.S.M."/>
            <person name="Welte C.U."/>
        </authorList>
    </citation>
    <scope>NUCLEOTIDE SEQUENCE [LARGE SCALE GENOMIC DNA]</scope>
    <source>
        <strain evidence="3">SB12</strain>
    </source>
</reference>
<name>A0A833LVP0_9LEPT</name>
<protein>
    <submittedName>
        <fullName evidence="3">Uncharacterized protein</fullName>
    </submittedName>
</protein>
<evidence type="ECO:0000313" key="4">
    <source>
        <dbReference type="Proteomes" id="UP000460298"/>
    </source>
</evidence>
<evidence type="ECO:0000256" key="1">
    <source>
        <dbReference type="SAM" id="Coils"/>
    </source>
</evidence>
<gene>
    <name evidence="3" type="ORF">F9K24_20320</name>
</gene>
<comment type="caution">
    <text evidence="3">The sequence shown here is derived from an EMBL/GenBank/DDBJ whole genome shotgun (WGS) entry which is preliminary data.</text>
</comment>
<keyword evidence="2" id="KW-1133">Transmembrane helix</keyword>
<dbReference type="EMBL" id="WBUI01000034">
    <property type="protein sequence ID" value="KAB2929251.1"/>
    <property type="molecule type" value="Genomic_DNA"/>
</dbReference>
<organism evidence="3 4">
    <name type="scientific">Leptonema illini</name>
    <dbReference type="NCBI Taxonomy" id="183"/>
    <lineage>
        <taxon>Bacteria</taxon>
        <taxon>Pseudomonadati</taxon>
        <taxon>Spirochaetota</taxon>
        <taxon>Spirochaetia</taxon>
        <taxon>Leptospirales</taxon>
        <taxon>Leptospiraceae</taxon>
        <taxon>Leptonema</taxon>
    </lineage>
</organism>
<dbReference type="Proteomes" id="UP000460298">
    <property type="component" value="Unassembled WGS sequence"/>
</dbReference>
<keyword evidence="2" id="KW-0472">Membrane</keyword>
<proteinExistence type="predicted"/>
<keyword evidence="2" id="KW-0812">Transmembrane</keyword>